<protein>
    <recommendedName>
        <fullName evidence="3">Toxin HicA</fullName>
    </recommendedName>
</protein>
<gene>
    <name evidence="1" type="ORF">A2663_00400</name>
</gene>
<reference evidence="1 2" key="1">
    <citation type="journal article" date="2016" name="Nat. Commun.">
        <title>Thousands of microbial genomes shed light on interconnected biogeochemical processes in an aquifer system.</title>
        <authorList>
            <person name="Anantharaman K."/>
            <person name="Brown C.T."/>
            <person name="Hug L.A."/>
            <person name="Sharon I."/>
            <person name="Castelle C.J."/>
            <person name="Probst A.J."/>
            <person name="Thomas B.C."/>
            <person name="Singh A."/>
            <person name="Wilkins M.J."/>
            <person name="Karaoz U."/>
            <person name="Brodie E.L."/>
            <person name="Williams K.H."/>
            <person name="Hubbard S.S."/>
            <person name="Banfield J.F."/>
        </authorList>
    </citation>
    <scope>NUCLEOTIDE SEQUENCE [LARGE SCALE GENOMIC DNA]</scope>
</reference>
<dbReference type="Proteomes" id="UP000178432">
    <property type="component" value="Unassembled WGS sequence"/>
</dbReference>
<name>A0A1G1Y144_9BACT</name>
<proteinExistence type="predicted"/>
<sequence>MGHYANVKSKKFIRFLKALANKNPDLELSGGGRHPYKLACIHNGESIPIPSGHAEINKHIVKDIKDYLVEWGICSEEYFDNSV</sequence>
<dbReference type="EMBL" id="MHIF01000069">
    <property type="protein sequence ID" value="OGY45914.1"/>
    <property type="molecule type" value="Genomic_DNA"/>
</dbReference>
<dbReference type="AlphaFoldDB" id="A0A1G1Y144"/>
<accession>A0A1G1Y144</accession>
<evidence type="ECO:0008006" key="3">
    <source>
        <dbReference type="Google" id="ProtNLM"/>
    </source>
</evidence>
<evidence type="ECO:0000313" key="2">
    <source>
        <dbReference type="Proteomes" id="UP000178432"/>
    </source>
</evidence>
<organism evidence="1 2">
    <name type="scientific">Candidatus Buchananbacteria bacterium RIFCSPHIGHO2_01_FULL_46_12</name>
    <dbReference type="NCBI Taxonomy" id="1797536"/>
    <lineage>
        <taxon>Bacteria</taxon>
        <taxon>Candidatus Buchananiibacteriota</taxon>
    </lineage>
</organism>
<evidence type="ECO:0000313" key="1">
    <source>
        <dbReference type="EMBL" id="OGY45914.1"/>
    </source>
</evidence>
<comment type="caution">
    <text evidence="1">The sequence shown here is derived from an EMBL/GenBank/DDBJ whole genome shotgun (WGS) entry which is preliminary data.</text>
</comment>